<proteinExistence type="predicted"/>
<name>A0ABT3I298_9FLAO</name>
<comment type="caution">
    <text evidence="2">The sequence shown here is derived from an EMBL/GenBank/DDBJ whole genome shotgun (WGS) entry which is preliminary data.</text>
</comment>
<dbReference type="EMBL" id="JAPDHW010000013">
    <property type="protein sequence ID" value="MCW3170030.1"/>
    <property type="molecule type" value="Genomic_DNA"/>
</dbReference>
<sequence length="177" mass="21022">MKTSKTNYIRPNDVTIYFIFFVVALSLYLILIGEHREFLNKIWNDLPATRKTNIHRFPFFAIFAFMVLNGVIASLLSNYLGQVKYIKLHPTFIEIRTAFLHKIPKLKITEVSITEKDKKLLQIAFNKRKYIYPIHHPDEDTVNKIKDYFYLQKPDRITQDDKEMTVTKTYKVKNMGQ</sequence>
<evidence type="ECO:0000313" key="3">
    <source>
        <dbReference type="Proteomes" id="UP001163731"/>
    </source>
</evidence>
<dbReference type="Proteomes" id="UP001163731">
    <property type="component" value="Unassembled WGS sequence"/>
</dbReference>
<keyword evidence="1" id="KW-1133">Transmembrane helix</keyword>
<gene>
    <name evidence="2" type="ORF">OMO38_16010</name>
</gene>
<accession>A0ABT3I298</accession>
<feature type="transmembrane region" description="Helical" evidence="1">
    <location>
        <begin position="14"/>
        <end position="32"/>
    </location>
</feature>
<organism evidence="2 3">
    <name type="scientific">Chryseobacterium kimseyorum</name>
    <dbReference type="NCBI Taxonomy" id="2984028"/>
    <lineage>
        <taxon>Bacteria</taxon>
        <taxon>Pseudomonadati</taxon>
        <taxon>Bacteroidota</taxon>
        <taxon>Flavobacteriia</taxon>
        <taxon>Flavobacteriales</taxon>
        <taxon>Weeksellaceae</taxon>
        <taxon>Chryseobacterium group</taxon>
        <taxon>Chryseobacterium</taxon>
    </lineage>
</organism>
<reference evidence="2" key="1">
    <citation type="submission" date="2022-10" db="EMBL/GenBank/DDBJ databases">
        <title>Chryseobacterium babae sp. nov. isolated from the gut of the beetle Oryctes rhinoceros, and Chryseobacterium kimseyorum sp. nov., isolated from a stick insect rearing cage.</title>
        <authorList>
            <person name="Shelomi M."/>
            <person name="Han C.-J."/>
            <person name="Chen W.-M."/>
            <person name="Chen H.-K."/>
            <person name="Liaw S.-J."/>
            <person name="Muhle E."/>
            <person name="Clermont D."/>
        </authorList>
    </citation>
    <scope>NUCLEOTIDE SEQUENCE</scope>
    <source>
        <strain evidence="2">09-1422</strain>
    </source>
</reference>
<evidence type="ECO:0000313" key="2">
    <source>
        <dbReference type="EMBL" id="MCW3170030.1"/>
    </source>
</evidence>
<evidence type="ECO:0000256" key="1">
    <source>
        <dbReference type="SAM" id="Phobius"/>
    </source>
</evidence>
<keyword evidence="1" id="KW-0472">Membrane</keyword>
<dbReference type="RefSeq" id="WP_264751196.1">
    <property type="nucleotide sequence ID" value="NZ_JAPDHW010000013.1"/>
</dbReference>
<keyword evidence="3" id="KW-1185">Reference proteome</keyword>
<feature type="transmembrane region" description="Helical" evidence="1">
    <location>
        <begin position="59"/>
        <end position="80"/>
    </location>
</feature>
<keyword evidence="1" id="KW-0812">Transmembrane</keyword>
<protein>
    <submittedName>
        <fullName evidence="2">Uncharacterized protein</fullName>
    </submittedName>
</protein>